<dbReference type="GO" id="GO:0006355">
    <property type="term" value="P:regulation of DNA-templated transcription"/>
    <property type="evidence" value="ECO:0007669"/>
    <property type="project" value="InterPro"/>
</dbReference>
<dbReference type="PANTHER" id="PTHR31384:SF5">
    <property type="entry name" value="AUXIN RESPONSE FACTOR 3"/>
    <property type="match status" value="1"/>
</dbReference>
<dbReference type="GO" id="GO:0009734">
    <property type="term" value="P:auxin-activated signaling pathway"/>
    <property type="evidence" value="ECO:0007669"/>
    <property type="project" value="UniProtKB-KW"/>
</dbReference>
<dbReference type="InterPro" id="IPR003340">
    <property type="entry name" value="B3_DNA-bd"/>
</dbReference>
<keyword evidence="8 9" id="KW-0927">Auxin signaling pathway</keyword>
<dbReference type="AlphaFoldDB" id="A0A6C0QJP7"/>
<dbReference type="PROSITE" id="PS51745">
    <property type="entry name" value="PB1"/>
    <property type="match status" value="1"/>
</dbReference>
<reference evidence="13" key="1">
    <citation type="submission" date="2019-01" db="EMBL/GenBank/DDBJ databases">
        <title>Identification of miR390-TAS3-ARF pathway in response to salt stress in Helianthus tuberosus L.</title>
        <authorList>
            <person name="Wen F."/>
        </authorList>
    </citation>
    <scope>NUCLEOTIDE SEQUENCE</scope>
    <source>
        <strain evidence="13">ARF3</strain>
    </source>
</reference>
<keyword evidence="6 9" id="KW-0804">Transcription</keyword>
<dbReference type="SMART" id="SM01019">
    <property type="entry name" value="B3"/>
    <property type="match status" value="1"/>
</dbReference>
<evidence type="ECO:0000256" key="8">
    <source>
        <dbReference type="ARBA" id="ARBA00023294"/>
    </source>
</evidence>
<evidence type="ECO:0000256" key="7">
    <source>
        <dbReference type="ARBA" id="ARBA00023242"/>
    </source>
</evidence>
<dbReference type="SUPFAM" id="SSF54277">
    <property type="entry name" value="CAD &amp; PB1 domains"/>
    <property type="match status" value="1"/>
</dbReference>
<evidence type="ECO:0000256" key="2">
    <source>
        <dbReference type="ARBA" id="ARBA00007853"/>
    </source>
</evidence>
<dbReference type="InterPro" id="IPR053793">
    <property type="entry name" value="PB1-like"/>
</dbReference>
<dbReference type="Gene3D" id="2.30.30.1040">
    <property type="match status" value="1"/>
</dbReference>
<dbReference type="FunFam" id="2.40.330.10:FF:000001">
    <property type="entry name" value="Auxin response factor"/>
    <property type="match status" value="1"/>
</dbReference>
<comment type="subcellular location">
    <subcellularLocation>
        <location evidence="1 9">Nucleus</location>
    </subcellularLocation>
</comment>
<dbReference type="InterPro" id="IPR044835">
    <property type="entry name" value="ARF_plant"/>
</dbReference>
<evidence type="ECO:0000256" key="4">
    <source>
        <dbReference type="ARBA" id="ARBA00023015"/>
    </source>
</evidence>
<feature type="region of interest" description="Disordered" evidence="10">
    <location>
        <begin position="123"/>
        <end position="146"/>
    </location>
</feature>
<organism evidence="13">
    <name type="scientific">Helianthus tuberosus</name>
    <name type="common">Jerusalem artichoke</name>
    <name type="synonym">Helianthus tomentosus</name>
    <dbReference type="NCBI Taxonomy" id="4233"/>
    <lineage>
        <taxon>Eukaryota</taxon>
        <taxon>Viridiplantae</taxon>
        <taxon>Streptophyta</taxon>
        <taxon>Embryophyta</taxon>
        <taxon>Tracheophyta</taxon>
        <taxon>Spermatophyta</taxon>
        <taxon>Magnoliopsida</taxon>
        <taxon>eudicotyledons</taxon>
        <taxon>Gunneridae</taxon>
        <taxon>Pentapetalae</taxon>
        <taxon>asterids</taxon>
        <taxon>campanulids</taxon>
        <taxon>Asterales</taxon>
        <taxon>Asteraceae</taxon>
        <taxon>Asteroideae</taxon>
        <taxon>Heliantheae alliance</taxon>
        <taxon>Heliantheae</taxon>
        <taxon>Helianthus</taxon>
    </lineage>
</organism>
<dbReference type="InterPro" id="IPR015300">
    <property type="entry name" value="DNA-bd_pseudobarrel_sf"/>
</dbReference>
<evidence type="ECO:0000259" key="12">
    <source>
        <dbReference type="PROSITE" id="PS51745"/>
    </source>
</evidence>
<dbReference type="PROSITE" id="PS50863">
    <property type="entry name" value="B3"/>
    <property type="match status" value="1"/>
</dbReference>
<dbReference type="SUPFAM" id="SSF101936">
    <property type="entry name" value="DNA-binding pseudobarrel domain"/>
    <property type="match status" value="1"/>
</dbReference>
<dbReference type="Gene3D" id="2.40.330.10">
    <property type="entry name" value="DNA-binding pseudobarrel domain"/>
    <property type="match status" value="1"/>
</dbReference>
<accession>A0A6C0QJP7</accession>
<keyword evidence="5 9" id="KW-0238">DNA-binding</keyword>
<keyword evidence="4 9" id="KW-0805">Transcription regulation</keyword>
<proteinExistence type="evidence at transcript level"/>
<dbReference type="Pfam" id="PF02309">
    <property type="entry name" value="AUX_IAA"/>
    <property type="match status" value="1"/>
</dbReference>
<dbReference type="Pfam" id="PF06507">
    <property type="entry name" value="ARF_AD"/>
    <property type="match status" value="1"/>
</dbReference>
<evidence type="ECO:0000256" key="10">
    <source>
        <dbReference type="SAM" id="MobiDB-lite"/>
    </source>
</evidence>
<protein>
    <recommendedName>
        <fullName evidence="9">Auxin response factor</fullName>
    </recommendedName>
</protein>
<evidence type="ECO:0000256" key="1">
    <source>
        <dbReference type="ARBA" id="ARBA00004123"/>
    </source>
</evidence>
<comment type="function">
    <text evidence="9">Auxin response factors (ARFs) are transcriptional factors that bind specifically to the DNA sequence 5'-TGTCTC-3' found in the auxin-responsive promoter elements (AuxREs).</text>
</comment>
<dbReference type="EMBL" id="MK386941">
    <property type="protein sequence ID" value="QHZ07975.1"/>
    <property type="molecule type" value="mRNA"/>
</dbReference>
<comment type="subunit">
    <text evidence="9">Homodimers and heterodimers.</text>
</comment>
<keyword evidence="3" id="KW-0217">Developmental protein</keyword>
<keyword evidence="7 9" id="KW-0539">Nucleus</keyword>
<dbReference type="Pfam" id="PF02362">
    <property type="entry name" value="B3"/>
    <property type="match status" value="1"/>
</dbReference>
<sequence>MMCGLIDLNDDTVEATTSYASPSVNLSLFTKTTSSYSTPVVCSLELWHACAGPRVSLPKKGNAVVYLPQGHLEQHRIYDSPLITGVNLPPHVFCRVVDVKLHAEKGSDQVVAQVSLIPDSQLEKKLGETEVEEDDNGGTDEKPTTPHMFCKTLTASDTSTHGGFSVPRRAAEDCFPPLDYSQPRPSQELVAKDLHGTEWKFRHIYRGQPRRHLLTTGWSAFINHKKLVCGDAVLFLRGDDGVLRLGVRRAVQLKSSYDFPVNFGRLLNDSNFNTIVKSISQKTVFNVCYNPRSGSKFIVPYHRFRKCLTNKFSLGTRFNLRFETEDATERRCRGIITGISDIDPVNWPGSKWRCLTVKWDGVEATRQNRLSPWEIEGHTSVTGSAFDSISSPVSKRIKTDLRPEFHVPEDGAGGSLDFKKSSRFPKVLQGQEICSLRSLTGKPDVGSWAPPRPDLGTSHCNILNMYRTPENPGFYPLGSTGGRNFGFPHPDVYEARLRPSPGPDLSPGPGAARGMSTNFTRYPVVPPSVGSGPVEKTVVEPNSSSEKDDGASDSIGSSCKLFGFHLNEAPQSLDAKGSNKRSCTKVHKQGNKVGRAIDLSKMSSYRELFMELEVLFNMEGAFNTPNGVWRLLYTDEENDMMVVGDDPWDEFARMATKIHIYTAEEVEKLMSSGVISDNTSCLEEPPATVDTAKSSSVG</sequence>
<evidence type="ECO:0000256" key="6">
    <source>
        <dbReference type="ARBA" id="ARBA00023163"/>
    </source>
</evidence>
<name>A0A6C0QJP7_HELTU</name>
<gene>
    <name evidence="13" type="primary">ARF</name>
</gene>
<feature type="domain" description="TF-B3" evidence="11">
    <location>
        <begin position="149"/>
        <end position="251"/>
    </location>
</feature>
<evidence type="ECO:0000259" key="11">
    <source>
        <dbReference type="PROSITE" id="PS50863"/>
    </source>
</evidence>
<comment type="similarity">
    <text evidence="2 9">Belongs to the ARF family.</text>
</comment>
<dbReference type="InterPro" id="IPR010525">
    <property type="entry name" value="ARF_dom"/>
</dbReference>
<feature type="compositionally biased region" description="Acidic residues" evidence="10">
    <location>
        <begin position="129"/>
        <end position="138"/>
    </location>
</feature>
<dbReference type="PANTHER" id="PTHR31384">
    <property type="entry name" value="AUXIN RESPONSE FACTOR 4-RELATED"/>
    <property type="match status" value="1"/>
</dbReference>
<feature type="domain" description="PB1" evidence="12">
    <location>
        <begin position="581"/>
        <end position="663"/>
    </location>
</feature>
<dbReference type="CDD" id="cd10017">
    <property type="entry name" value="B3_DNA"/>
    <property type="match status" value="1"/>
</dbReference>
<evidence type="ECO:0000256" key="5">
    <source>
        <dbReference type="ARBA" id="ARBA00023125"/>
    </source>
</evidence>
<feature type="region of interest" description="Disordered" evidence="10">
    <location>
        <begin position="498"/>
        <end position="554"/>
    </location>
</feature>
<dbReference type="InterPro" id="IPR033389">
    <property type="entry name" value="AUX/IAA_dom"/>
</dbReference>
<dbReference type="GO" id="GO:0005634">
    <property type="term" value="C:nucleus"/>
    <property type="evidence" value="ECO:0007669"/>
    <property type="project" value="UniProtKB-SubCell"/>
</dbReference>
<evidence type="ECO:0000256" key="9">
    <source>
        <dbReference type="RuleBase" id="RU004561"/>
    </source>
</evidence>
<evidence type="ECO:0000313" key="13">
    <source>
        <dbReference type="EMBL" id="QHZ07975.1"/>
    </source>
</evidence>
<dbReference type="GO" id="GO:0003677">
    <property type="term" value="F:DNA binding"/>
    <property type="evidence" value="ECO:0007669"/>
    <property type="project" value="UniProtKB-KW"/>
</dbReference>
<dbReference type="FunFam" id="2.30.30.1040:FF:000001">
    <property type="entry name" value="Auxin response factor"/>
    <property type="match status" value="1"/>
</dbReference>
<dbReference type="Gene3D" id="3.10.20.90">
    <property type="entry name" value="Phosphatidylinositol 3-kinase Catalytic Subunit, Chain A, domain 1"/>
    <property type="match status" value="1"/>
</dbReference>
<evidence type="ECO:0000256" key="3">
    <source>
        <dbReference type="ARBA" id="ARBA00022473"/>
    </source>
</evidence>